<name>A0A2P2P3U4_RHIMU</name>
<protein>
    <submittedName>
        <fullName evidence="1">Uncharacterized protein</fullName>
    </submittedName>
</protein>
<dbReference type="AlphaFoldDB" id="A0A2P2P3U4"/>
<organism evidence="1">
    <name type="scientific">Rhizophora mucronata</name>
    <name type="common">Asiatic mangrove</name>
    <dbReference type="NCBI Taxonomy" id="61149"/>
    <lineage>
        <taxon>Eukaryota</taxon>
        <taxon>Viridiplantae</taxon>
        <taxon>Streptophyta</taxon>
        <taxon>Embryophyta</taxon>
        <taxon>Tracheophyta</taxon>
        <taxon>Spermatophyta</taxon>
        <taxon>Magnoliopsida</taxon>
        <taxon>eudicotyledons</taxon>
        <taxon>Gunneridae</taxon>
        <taxon>Pentapetalae</taxon>
        <taxon>rosids</taxon>
        <taxon>fabids</taxon>
        <taxon>Malpighiales</taxon>
        <taxon>Rhizophoraceae</taxon>
        <taxon>Rhizophora</taxon>
    </lineage>
</organism>
<dbReference type="EMBL" id="GGEC01068865">
    <property type="protein sequence ID" value="MBX49349.1"/>
    <property type="molecule type" value="Transcribed_RNA"/>
</dbReference>
<sequence length="28" mass="3350">MQERNQEIETLIFLGFSGTFCEKKDKEQ</sequence>
<reference evidence="1" key="1">
    <citation type="submission" date="2018-02" db="EMBL/GenBank/DDBJ databases">
        <title>Rhizophora mucronata_Transcriptome.</title>
        <authorList>
            <person name="Meera S.P."/>
            <person name="Sreeshan A."/>
            <person name="Augustine A."/>
        </authorList>
    </citation>
    <scope>NUCLEOTIDE SEQUENCE</scope>
    <source>
        <tissue evidence="1">Leaf</tissue>
    </source>
</reference>
<evidence type="ECO:0000313" key="1">
    <source>
        <dbReference type="EMBL" id="MBX49349.1"/>
    </source>
</evidence>
<proteinExistence type="predicted"/>
<accession>A0A2P2P3U4</accession>